<dbReference type="Proteomes" id="UP001470230">
    <property type="component" value="Unassembled WGS sequence"/>
</dbReference>
<proteinExistence type="predicted"/>
<feature type="coiled-coil region" evidence="1">
    <location>
        <begin position="211"/>
        <end position="245"/>
    </location>
</feature>
<sequence>MDTDPGAIQKILDIGERIIQALDDPTIFQRYTTIKEKIMEDYKHSSSPQMRKLIIENQDLSERINQLNAQYSQDNYLKTYIISQIELIQTKIIPNVTRVPFVSVEEASSSLMEVLNTKLMSHQFLKQKLADENEKLKQAIQDMRNSSLSEIDRIKKRRIEISTNWQKKEKEIADQLNEIGASIIEYNAKMPSDTEMLKKQLNSIIIDEKPRDKAEAKLNDIELKRNKLRSQVQKLRFAIQKINLEIEGLKKVQISFISDE</sequence>
<evidence type="ECO:0000313" key="2">
    <source>
        <dbReference type="EMBL" id="KAK8893532.1"/>
    </source>
</evidence>
<organism evidence="2 3">
    <name type="scientific">Tritrichomonas musculus</name>
    <dbReference type="NCBI Taxonomy" id="1915356"/>
    <lineage>
        <taxon>Eukaryota</taxon>
        <taxon>Metamonada</taxon>
        <taxon>Parabasalia</taxon>
        <taxon>Tritrichomonadida</taxon>
        <taxon>Tritrichomonadidae</taxon>
        <taxon>Tritrichomonas</taxon>
    </lineage>
</organism>
<gene>
    <name evidence="2" type="ORF">M9Y10_021954</name>
</gene>
<reference evidence="2 3" key="1">
    <citation type="submission" date="2024-04" db="EMBL/GenBank/DDBJ databases">
        <title>Tritrichomonas musculus Genome.</title>
        <authorList>
            <person name="Alves-Ferreira E."/>
            <person name="Grigg M."/>
            <person name="Lorenzi H."/>
            <person name="Galac M."/>
        </authorList>
    </citation>
    <scope>NUCLEOTIDE SEQUENCE [LARGE SCALE GENOMIC DNA]</scope>
    <source>
        <strain evidence="2 3">EAF2021</strain>
    </source>
</reference>
<keyword evidence="3" id="KW-1185">Reference proteome</keyword>
<evidence type="ECO:0000313" key="3">
    <source>
        <dbReference type="Proteomes" id="UP001470230"/>
    </source>
</evidence>
<name>A0ABR2KRH9_9EUKA</name>
<dbReference type="EMBL" id="JAPFFF010000003">
    <property type="protein sequence ID" value="KAK8893532.1"/>
    <property type="molecule type" value="Genomic_DNA"/>
</dbReference>
<comment type="caution">
    <text evidence="2">The sequence shown here is derived from an EMBL/GenBank/DDBJ whole genome shotgun (WGS) entry which is preliminary data.</text>
</comment>
<accession>A0ABR2KRH9</accession>
<evidence type="ECO:0008006" key="4">
    <source>
        <dbReference type="Google" id="ProtNLM"/>
    </source>
</evidence>
<protein>
    <recommendedName>
        <fullName evidence="4">DUF4201 domain-containing protein</fullName>
    </recommendedName>
</protein>
<evidence type="ECO:0000256" key="1">
    <source>
        <dbReference type="SAM" id="Coils"/>
    </source>
</evidence>
<keyword evidence="1" id="KW-0175">Coiled coil</keyword>